<keyword evidence="2" id="KW-0472">Membrane</keyword>
<proteinExistence type="predicted"/>
<feature type="transmembrane region" description="Helical" evidence="2">
    <location>
        <begin position="20"/>
        <end position="41"/>
    </location>
</feature>
<reference evidence="3 4" key="1">
    <citation type="submission" date="2020-02" db="EMBL/GenBank/DDBJ databases">
        <title>Genome sequencing for Kineobactrum sp. M2.</title>
        <authorList>
            <person name="Park S.-J."/>
        </authorList>
    </citation>
    <scope>NUCLEOTIDE SEQUENCE [LARGE SCALE GENOMIC DNA]</scope>
    <source>
        <strain evidence="3 4">M2</strain>
    </source>
</reference>
<dbReference type="PANTHER" id="PTHR30093:SF47">
    <property type="entry name" value="TYPE IV PILUS NON-CORE MINOR PILIN PILE"/>
    <property type="match status" value="1"/>
</dbReference>
<dbReference type="KEGG" id="kim:G3T16_04620"/>
<keyword evidence="1" id="KW-0488">Methylation</keyword>
<keyword evidence="2" id="KW-1133">Transmembrane helix</keyword>
<dbReference type="Proteomes" id="UP000477680">
    <property type="component" value="Chromosome"/>
</dbReference>
<dbReference type="GO" id="GO:0015627">
    <property type="term" value="C:type II protein secretion system complex"/>
    <property type="evidence" value="ECO:0007669"/>
    <property type="project" value="InterPro"/>
</dbReference>
<dbReference type="InterPro" id="IPR031982">
    <property type="entry name" value="PilE-like"/>
</dbReference>
<protein>
    <submittedName>
        <fullName evidence="3">Prepilin-type N-terminal cleavage/methylation domain-containing protein</fullName>
    </submittedName>
</protein>
<dbReference type="PANTHER" id="PTHR30093">
    <property type="entry name" value="GENERAL SECRETION PATHWAY PROTEIN G"/>
    <property type="match status" value="1"/>
</dbReference>
<evidence type="ECO:0000256" key="1">
    <source>
        <dbReference type="ARBA" id="ARBA00022481"/>
    </source>
</evidence>
<dbReference type="PRINTS" id="PR00813">
    <property type="entry name" value="BCTERIALGSPG"/>
</dbReference>
<gene>
    <name evidence="3" type="ORF">G3T16_04620</name>
</gene>
<dbReference type="SUPFAM" id="SSF54523">
    <property type="entry name" value="Pili subunits"/>
    <property type="match status" value="1"/>
</dbReference>
<dbReference type="InterPro" id="IPR000983">
    <property type="entry name" value="Bac_GSPG_pilin"/>
</dbReference>
<sequence length="151" mass="16395">MTLPARNGLLLHGSQRGFSLMELMITVVIVGILLAVALPGYQNSMQKGRRSDAMSALQDAANRQMQYMLDHSRYTDDMEELGFPEDPFISPEGHYSVAAAACATGAIGNCFELTATPLPTSPQAQDSRCTSFILDSFGRKRATGTANTECW</sequence>
<dbReference type="GO" id="GO:0015628">
    <property type="term" value="P:protein secretion by the type II secretion system"/>
    <property type="evidence" value="ECO:0007669"/>
    <property type="project" value="InterPro"/>
</dbReference>
<name>A0A6C0U6N5_9GAMM</name>
<dbReference type="Pfam" id="PF16732">
    <property type="entry name" value="ComP_DUS"/>
    <property type="match status" value="1"/>
</dbReference>
<dbReference type="Pfam" id="PF07963">
    <property type="entry name" value="N_methyl"/>
    <property type="match status" value="1"/>
</dbReference>
<dbReference type="AlphaFoldDB" id="A0A6C0U6N5"/>
<dbReference type="RefSeq" id="WP_163496969.1">
    <property type="nucleotide sequence ID" value="NZ_CP048711.1"/>
</dbReference>
<dbReference type="GO" id="GO:0043683">
    <property type="term" value="P:type IV pilus assembly"/>
    <property type="evidence" value="ECO:0007669"/>
    <property type="project" value="InterPro"/>
</dbReference>
<organism evidence="3 4">
    <name type="scientific">Kineobactrum salinum</name>
    <dbReference type="NCBI Taxonomy" id="2708301"/>
    <lineage>
        <taxon>Bacteria</taxon>
        <taxon>Pseudomonadati</taxon>
        <taxon>Pseudomonadota</taxon>
        <taxon>Gammaproteobacteria</taxon>
        <taxon>Cellvibrionales</taxon>
        <taxon>Halieaceae</taxon>
        <taxon>Kineobactrum</taxon>
    </lineage>
</organism>
<evidence type="ECO:0000313" key="4">
    <source>
        <dbReference type="Proteomes" id="UP000477680"/>
    </source>
</evidence>
<evidence type="ECO:0000313" key="3">
    <source>
        <dbReference type="EMBL" id="QIB67543.1"/>
    </source>
</evidence>
<dbReference type="EMBL" id="CP048711">
    <property type="protein sequence ID" value="QIB67543.1"/>
    <property type="molecule type" value="Genomic_DNA"/>
</dbReference>
<keyword evidence="2" id="KW-0812">Transmembrane</keyword>
<evidence type="ECO:0000256" key="2">
    <source>
        <dbReference type="SAM" id="Phobius"/>
    </source>
</evidence>
<dbReference type="InterPro" id="IPR045584">
    <property type="entry name" value="Pilin-like"/>
</dbReference>
<keyword evidence="4" id="KW-1185">Reference proteome</keyword>
<dbReference type="NCBIfam" id="TIGR02532">
    <property type="entry name" value="IV_pilin_GFxxxE"/>
    <property type="match status" value="1"/>
</dbReference>
<accession>A0A6C0U6N5</accession>
<dbReference type="Gene3D" id="3.30.700.10">
    <property type="entry name" value="Glycoprotein, Type 4 Pilin"/>
    <property type="match status" value="1"/>
</dbReference>
<dbReference type="InterPro" id="IPR012902">
    <property type="entry name" value="N_methyl_site"/>
</dbReference>